<protein>
    <submittedName>
        <fullName evidence="5">Thioredoxin-like domain-containing protein</fullName>
    </submittedName>
</protein>
<accession>A0A1N6K8I4</accession>
<dbReference type="PROSITE" id="PS00194">
    <property type="entry name" value="THIOREDOXIN_1"/>
    <property type="match status" value="1"/>
</dbReference>
<feature type="signal peptide" evidence="3">
    <location>
        <begin position="1"/>
        <end position="17"/>
    </location>
</feature>
<dbReference type="InterPro" id="IPR012336">
    <property type="entry name" value="Thioredoxin-like_fold"/>
</dbReference>
<keyword evidence="2" id="KW-0676">Redox-active center</keyword>
<reference evidence="5 6" key="1">
    <citation type="submission" date="2016-11" db="EMBL/GenBank/DDBJ databases">
        <authorList>
            <person name="Jaros S."/>
            <person name="Januszkiewicz K."/>
            <person name="Wedrychowicz H."/>
        </authorList>
    </citation>
    <scope>NUCLEOTIDE SEQUENCE [LARGE SCALE GENOMIC DNA]</scope>
    <source>
        <strain evidence="5 6">DSM 24787</strain>
    </source>
</reference>
<evidence type="ECO:0000313" key="6">
    <source>
        <dbReference type="Proteomes" id="UP000185003"/>
    </source>
</evidence>
<dbReference type="InterPro" id="IPR011990">
    <property type="entry name" value="TPR-like_helical_dom_sf"/>
</dbReference>
<feature type="domain" description="Thioredoxin" evidence="4">
    <location>
        <begin position="5"/>
        <end position="147"/>
    </location>
</feature>
<feature type="chain" id="PRO_5013337491" evidence="3">
    <location>
        <begin position="18"/>
        <end position="407"/>
    </location>
</feature>
<dbReference type="RefSeq" id="WP_074242555.1">
    <property type="nucleotide sequence ID" value="NZ_FSRA01000002.1"/>
</dbReference>
<dbReference type="InterPro" id="IPR051099">
    <property type="entry name" value="AGR/TXD"/>
</dbReference>
<dbReference type="PANTHER" id="PTHR15337">
    <property type="entry name" value="ANTERIOR GRADIENT PROTEIN-RELATED"/>
    <property type="match status" value="1"/>
</dbReference>
<evidence type="ECO:0000256" key="2">
    <source>
        <dbReference type="ARBA" id="ARBA00023284"/>
    </source>
</evidence>
<evidence type="ECO:0000313" key="5">
    <source>
        <dbReference type="EMBL" id="SIO52890.1"/>
    </source>
</evidence>
<dbReference type="GO" id="GO:0006950">
    <property type="term" value="P:response to stress"/>
    <property type="evidence" value="ECO:0007669"/>
    <property type="project" value="UniProtKB-ARBA"/>
</dbReference>
<dbReference type="InterPro" id="IPR036249">
    <property type="entry name" value="Thioredoxin-like_sf"/>
</dbReference>
<dbReference type="STRING" id="536979.SAMN04488055_5314"/>
<dbReference type="Pfam" id="PF13098">
    <property type="entry name" value="Thioredoxin_2"/>
    <property type="match status" value="1"/>
</dbReference>
<dbReference type="InterPro" id="IPR013766">
    <property type="entry name" value="Thioredoxin_domain"/>
</dbReference>
<dbReference type="AlphaFoldDB" id="A0A1N6K8I4"/>
<dbReference type="SUPFAM" id="SSF52833">
    <property type="entry name" value="Thioredoxin-like"/>
    <property type="match status" value="1"/>
</dbReference>
<evidence type="ECO:0000256" key="3">
    <source>
        <dbReference type="SAM" id="SignalP"/>
    </source>
</evidence>
<evidence type="ECO:0000259" key="4">
    <source>
        <dbReference type="PROSITE" id="PS51352"/>
    </source>
</evidence>
<sequence length="407" mass="46260">MKKALFLLFLLPLFAMAQDKGIHFEHGLSWKEIQAKAKAENKYIFIDCFTTWCGPCKYMTANIFPQQEVGDFFNSKFINVKLQMDVTEGDNEEVKKWYEDAKAIGEQYSVRAYPTFLFFAPDGKVVHRMVGGGEAEAFIARSKEALDPGKQYYVQLAKYEQGNKDEAFLRSFALTALNAYDAKTAQAVSKEYFDTQKDLFTKDNLDMLAKFTRTSKDKGFAIFLNESAKANKVLGKGKSEAIVGGIVSNEEIYPKIFKKDAGAPDWAALQSELAAKYPKLADELVAKSKVIYYANKKDAENSVSAIVAYMKKYSDKASPMDLNQFAWTIFESCKDMKCVEEALEWSKRSFAENQDPNFMDTYANLLYKLGRKDEAIAWQEKAVNLAKDKKPLEETLNKMKKGEKTWN</sequence>
<dbReference type="OrthoDB" id="120730at2"/>
<dbReference type="Proteomes" id="UP000185003">
    <property type="component" value="Unassembled WGS sequence"/>
</dbReference>
<name>A0A1N6K8I4_9BACT</name>
<gene>
    <name evidence="5" type="ORF">SAMN04488055_5314</name>
</gene>
<dbReference type="EMBL" id="FSRA01000002">
    <property type="protein sequence ID" value="SIO52890.1"/>
    <property type="molecule type" value="Genomic_DNA"/>
</dbReference>
<proteinExistence type="predicted"/>
<organism evidence="5 6">
    <name type="scientific">Chitinophaga niabensis</name>
    <dbReference type="NCBI Taxonomy" id="536979"/>
    <lineage>
        <taxon>Bacteria</taxon>
        <taxon>Pseudomonadati</taxon>
        <taxon>Bacteroidota</taxon>
        <taxon>Chitinophagia</taxon>
        <taxon>Chitinophagales</taxon>
        <taxon>Chitinophagaceae</taxon>
        <taxon>Chitinophaga</taxon>
    </lineage>
</organism>
<dbReference type="InterPro" id="IPR017937">
    <property type="entry name" value="Thioredoxin_CS"/>
</dbReference>
<dbReference type="SUPFAM" id="SSF81901">
    <property type="entry name" value="HCP-like"/>
    <property type="match status" value="1"/>
</dbReference>
<dbReference type="Gene3D" id="1.25.40.10">
    <property type="entry name" value="Tetratricopeptide repeat domain"/>
    <property type="match status" value="1"/>
</dbReference>
<dbReference type="PROSITE" id="PS51352">
    <property type="entry name" value="THIOREDOXIN_2"/>
    <property type="match status" value="1"/>
</dbReference>
<keyword evidence="1 3" id="KW-0732">Signal</keyword>
<dbReference type="Gene3D" id="3.40.30.10">
    <property type="entry name" value="Glutaredoxin"/>
    <property type="match status" value="1"/>
</dbReference>
<dbReference type="PANTHER" id="PTHR15337:SF11">
    <property type="entry name" value="THIOREDOXIN DOMAIN-CONTAINING PROTEIN"/>
    <property type="match status" value="1"/>
</dbReference>
<keyword evidence="6" id="KW-1185">Reference proteome</keyword>
<evidence type="ECO:0000256" key="1">
    <source>
        <dbReference type="ARBA" id="ARBA00022729"/>
    </source>
</evidence>